<sequence>MAMGRTNPEAQHDPGGKVKLALPDGVTGDAHFSACGRYRQNLTRDWTPAGDAARSVLFVGMNPSVASAEISDPTCHRELGFAQSWGLTRYLKGNMLDWRSTCPREIPHDPALACSPDNIPALLDMAQEAEFVVLAYGRLHPRFAGIVDSTLSALEQTGKPLHCLGRNKDGSAKHPLYLAKTTPLQPFSRIS</sequence>
<dbReference type="InterPro" id="IPR012441">
    <property type="entry name" value="DUF1643"/>
</dbReference>
<proteinExistence type="predicted"/>
<evidence type="ECO:0008006" key="2">
    <source>
        <dbReference type="Google" id="ProtNLM"/>
    </source>
</evidence>
<protein>
    <recommendedName>
        <fullName evidence="2">DUF1643 domain-containing protein</fullName>
    </recommendedName>
</protein>
<reference evidence="1" key="1">
    <citation type="journal article" date="2015" name="Nature">
        <title>Complex archaea that bridge the gap between prokaryotes and eukaryotes.</title>
        <authorList>
            <person name="Spang A."/>
            <person name="Saw J.H."/>
            <person name="Jorgensen S.L."/>
            <person name="Zaremba-Niedzwiedzka K."/>
            <person name="Martijn J."/>
            <person name="Lind A.E."/>
            <person name="van Eijk R."/>
            <person name="Schleper C."/>
            <person name="Guy L."/>
            <person name="Ettema T.J."/>
        </authorList>
    </citation>
    <scope>NUCLEOTIDE SEQUENCE</scope>
</reference>
<accession>A0A0F8ZT30</accession>
<dbReference type="Pfam" id="PF07799">
    <property type="entry name" value="DUF1643"/>
    <property type="match status" value="1"/>
</dbReference>
<dbReference type="AlphaFoldDB" id="A0A0F8ZT30"/>
<comment type="caution">
    <text evidence="1">The sequence shown here is derived from an EMBL/GenBank/DDBJ whole genome shotgun (WGS) entry which is preliminary data.</text>
</comment>
<dbReference type="EMBL" id="LAZR01049648">
    <property type="protein sequence ID" value="KKK89145.1"/>
    <property type="molecule type" value="Genomic_DNA"/>
</dbReference>
<gene>
    <name evidence="1" type="ORF">LCGC14_2736060</name>
</gene>
<evidence type="ECO:0000313" key="1">
    <source>
        <dbReference type="EMBL" id="KKK89145.1"/>
    </source>
</evidence>
<name>A0A0F8ZT30_9ZZZZ</name>
<organism evidence="1">
    <name type="scientific">marine sediment metagenome</name>
    <dbReference type="NCBI Taxonomy" id="412755"/>
    <lineage>
        <taxon>unclassified sequences</taxon>
        <taxon>metagenomes</taxon>
        <taxon>ecological metagenomes</taxon>
    </lineage>
</organism>